<dbReference type="RefSeq" id="WP_225686020.1">
    <property type="nucleotide sequence ID" value="NZ_JAERSE020000001.1"/>
</dbReference>
<keyword evidence="1" id="KW-0472">Membrane</keyword>
<gene>
    <name evidence="2" type="ORF">JI747_002420</name>
</gene>
<evidence type="ECO:0000256" key="1">
    <source>
        <dbReference type="SAM" id="Phobius"/>
    </source>
</evidence>
<accession>A0ABS7ZWA8</accession>
<keyword evidence="3" id="KW-1185">Reference proteome</keyword>
<protein>
    <recommendedName>
        <fullName evidence="4">DUF304 domain-containing protein</fullName>
    </recommendedName>
</protein>
<reference evidence="2 3" key="1">
    <citation type="submission" date="2021-09" db="EMBL/GenBank/DDBJ databases">
        <title>Genome sequencing and assembly of Chryseobacterium sp. RG1.</title>
        <authorList>
            <person name="Chhetri G."/>
        </authorList>
    </citation>
    <scope>NUCLEOTIDE SEQUENCE [LARGE SCALE GENOMIC DNA]</scope>
    <source>
        <strain evidence="2 3">RG1</strain>
    </source>
</reference>
<evidence type="ECO:0000313" key="3">
    <source>
        <dbReference type="Proteomes" id="UP000618240"/>
    </source>
</evidence>
<evidence type="ECO:0008006" key="4">
    <source>
        <dbReference type="Google" id="ProtNLM"/>
    </source>
</evidence>
<keyword evidence="1" id="KW-1133">Transmembrane helix</keyword>
<organism evidence="2 3">
    <name type="scientific">Chryseobacterium tagetis</name>
    <dbReference type="NCBI Taxonomy" id="2801334"/>
    <lineage>
        <taxon>Bacteria</taxon>
        <taxon>Pseudomonadati</taxon>
        <taxon>Bacteroidota</taxon>
        <taxon>Flavobacteriia</taxon>
        <taxon>Flavobacteriales</taxon>
        <taxon>Weeksellaceae</taxon>
        <taxon>Chryseobacterium group</taxon>
        <taxon>Chryseobacterium</taxon>
    </lineage>
</organism>
<feature type="transmembrane region" description="Helical" evidence="1">
    <location>
        <begin position="34"/>
        <end position="54"/>
    </location>
</feature>
<proteinExistence type="predicted"/>
<comment type="caution">
    <text evidence="2">The sequence shown here is derived from an EMBL/GenBank/DDBJ whole genome shotgun (WGS) entry which is preliminary data.</text>
</comment>
<dbReference type="EMBL" id="JAERSE020000001">
    <property type="protein sequence ID" value="MCA6066014.1"/>
    <property type="molecule type" value="Genomic_DNA"/>
</dbReference>
<sequence>MNRQVNRKELLLKSYINVSETERKIFSEISPRKNINATISILILILIVSVLSLFSARQLLHIQDHVLYALLLIIFLAVGWRISLLKVIMLQTSKNKLFVKYVHPLYSKNEPPVLEIPFCKLESFAIIREFFVCYLVVNRRSTKGNDTKSFYFRLGFLSKKQVENISKTINNIDKVAVDINV</sequence>
<name>A0ABS7ZWA8_9FLAO</name>
<keyword evidence="1" id="KW-0812">Transmembrane</keyword>
<dbReference type="Proteomes" id="UP000618240">
    <property type="component" value="Unassembled WGS sequence"/>
</dbReference>
<feature type="transmembrane region" description="Helical" evidence="1">
    <location>
        <begin position="66"/>
        <end position="88"/>
    </location>
</feature>
<evidence type="ECO:0000313" key="2">
    <source>
        <dbReference type="EMBL" id="MCA6066014.1"/>
    </source>
</evidence>